<name>A0A2D1QE49_AERSA</name>
<organism evidence="11 12">
    <name type="scientific">Aeromonas salmonicida subsp. pectinolytica 34mel</name>
    <dbReference type="NCBI Taxonomy" id="1324960"/>
    <lineage>
        <taxon>Bacteria</taxon>
        <taxon>Pseudomonadati</taxon>
        <taxon>Pseudomonadota</taxon>
        <taxon>Gammaproteobacteria</taxon>
        <taxon>Aeromonadales</taxon>
        <taxon>Aeromonadaceae</taxon>
        <taxon>Aeromonas</taxon>
    </lineage>
</organism>
<keyword evidence="9" id="KW-0460">Magnesium</keyword>
<comment type="catalytic activity">
    <reaction evidence="1 10">
        <text>4-hydroxy-4-methyl-2-oxoglutarate = 2 pyruvate</text>
        <dbReference type="Rhea" id="RHEA:22748"/>
        <dbReference type="ChEBI" id="CHEBI:15361"/>
        <dbReference type="ChEBI" id="CHEBI:58276"/>
        <dbReference type="EC" id="4.1.3.17"/>
    </reaction>
</comment>
<evidence type="ECO:0000256" key="9">
    <source>
        <dbReference type="PIRSR" id="PIRSR605493-1"/>
    </source>
</evidence>
<dbReference type="InterPro" id="IPR005493">
    <property type="entry name" value="RraA/RraA-like"/>
</dbReference>
<dbReference type="EMBL" id="CP022426">
    <property type="protein sequence ID" value="ATP08670.1"/>
    <property type="molecule type" value="Genomic_DNA"/>
</dbReference>
<dbReference type="Pfam" id="PF03737">
    <property type="entry name" value="RraA-like"/>
    <property type="match status" value="1"/>
</dbReference>
<protein>
    <recommendedName>
        <fullName evidence="10">4-hydroxy-4-methyl-2-oxoglutarate aldolase</fullName>
        <shortName evidence="10">HMG aldolase</shortName>
        <ecNumber evidence="10">4.1.1.112</ecNumber>
        <ecNumber evidence="10">4.1.3.17</ecNumber>
    </recommendedName>
    <alternativeName>
        <fullName evidence="10">Oxaloacetate decarboxylase</fullName>
    </alternativeName>
</protein>
<reference evidence="12" key="1">
    <citation type="journal article" date="2018" name="BMC Genomics">
        <title>The complete and fully assembled genome sequence of Aeromonas salmonicida subsp. pectinolytica and its comparative analysis with other Aeromonas species: investigation of the mobilome in environmental and pathogenic strains.</title>
        <authorList>
            <person name="Pfeiffer F."/>
            <person name="Zamora-Lagos M.A."/>
            <person name="Blettinger M."/>
            <person name="Yeroslaviz A."/>
            <person name="Dahl A."/>
            <person name="Gruber S."/>
            <person name="Habermann B.H."/>
        </authorList>
    </citation>
    <scope>NUCLEOTIDE SEQUENCE [LARGE SCALE GENOMIC DNA]</scope>
    <source>
        <strain evidence="12">34mel</strain>
    </source>
</reference>
<evidence type="ECO:0000256" key="7">
    <source>
        <dbReference type="ARBA" id="ARBA00025046"/>
    </source>
</evidence>
<proteinExistence type="inferred from homology"/>
<sequence length="160" mass="16862">MMLDLLPDLCDQHGDALQVADPLFHDFGGKPLFYGQAVTLSCYEDNSLVRELVNRPGQGRVMVIDGGGSLRRALLGDQLAIKAAEQGWEGIVIFGAVRDVGTLATLALGVKALAACPVKTEKLGQGELDAVVSFAGVTIHPGDYVYADLNGVLVSAARLI</sequence>
<evidence type="ECO:0000256" key="6">
    <source>
        <dbReference type="ARBA" id="ARBA00023239"/>
    </source>
</evidence>
<feature type="binding site" evidence="9">
    <location>
        <begin position="76"/>
        <end position="79"/>
    </location>
    <ligand>
        <name>substrate</name>
    </ligand>
</feature>
<dbReference type="EC" id="4.1.1.112" evidence="10"/>
<comment type="similarity">
    <text evidence="3 10">Belongs to the class II aldolase/RraA-like family.</text>
</comment>
<dbReference type="GO" id="GO:0046872">
    <property type="term" value="F:metal ion binding"/>
    <property type="evidence" value="ECO:0007669"/>
    <property type="project" value="UniProtKB-KW"/>
</dbReference>
<dbReference type="InterPro" id="IPR036704">
    <property type="entry name" value="RraA/RraA-like_sf"/>
</dbReference>
<dbReference type="SUPFAM" id="SSF89562">
    <property type="entry name" value="RraA-like"/>
    <property type="match status" value="1"/>
</dbReference>
<evidence type="ECO:0000256" key="1">
    <source>
        <dbReference type="ARBA" id="ARBA00001342"/>
    </source>
</evidence>
<comment type="function">
    <text evidence="7 10">Catalyzes the aldol cleavage of 4-hydroxy-4-methyl-2-oxoglutarate (HMG) into 2 molecules of pyruvate. Also contains a secondary oxaloacetate (OAA) decarboxylase activity due to the common pyruvate enolate transition state formed following C-C bond cleavage in the retro-aldol and decarboxylation reactions.</text>
</comment>
<keyword evidence="5 9" id="KW-0479">Metal-binding</keyword>
<dbReference type="NCBIfam" id="TIGR01935">
    <property type="entry name" value="NOT-MenG"/>
    <property type="match status" value="1"/>
</dbReference>
<evidence type="ECO:0000313" key="11">
    <source>
        <dbReference type="EMBL" id="ATP08670.1"/>
    </source>
</evidence>
<dbReference type="PANTHER" id="PTHR33254">
    <property type="entry name" value="4-HYDROXY-4-METHYL-2-OXOGLUTARATE ALDOLASE 3-RELATED"/>
    <property type="match status" value="1"/>
</dbReference>
<evidence type="ECO:0000256" key="8">
    <source>
        <dbReference type="ARBA" id="ARBA00047973"/>
    </source>
</evidence>
<dbReference type="GO" id="GO:0047443">
    <property type="term" value="F:4-hydroxy-4-methyl-2-oxoglutarate aldolase activity"/>
    <property type="evidence" value="ECO:0007669"/>
    <property type="project" value="UniProtKB-EC"/>
</dbReference>
<evidence type="ECO:0000256" key="5">
    <source>
        <dbReference type="ARBA" id="ARBA00022723"/>
    </source>
</evidence>
<dbReference type="GO" id="GO:0051252">
    <property type="term" value="P:regulation of RNA metabolic process"/>
    <property type="evidence" value="ECO:0007669"/>
    <property type="project" value="InterPro"/>
</dbReference>
<dbReference type="GO" id="GO:0008948">
    <property type="term" value="F:oxaloacetate decarboxylase activity"/>
    <property type="evidence" value="ECO:0007669"/>
    <property type="project" value="UniProtKB-EC"/>
</dbReference>
<comment type="cofactor">
    <cofactor evidence="2 10">
        <name>a divalent metal cation</name>
        <dbReference type="ChEBI" id="CHEBI:60240"/>
    </cofactor>
</comment>
<dbReference type="PANTHER" id="PTHR33254:SF4">
    <property type="entry name" value="4-HYDROXY-4-METHYL-2-OXOGLUTARATE ALDOLASE 3-RELATED"/>
    <property type="match status" value="1"/>
</dbReference>
<accession>A0A2D1QE49</accession>
<comment type="catalytic activity">
    <reaction evidence="8 10">
        <text>oxaloacetate + H(+) = pyruvate + CO2</text>
        <dbReference type="Rhea" id="RHEA:15641"/>
        <dbReference type="ChEBI" id="CHEBI:15361"/>
        <dbReference type="ChEBI" id="CHEBI:15378"/>
        <dbReference type="ChEBI" id="CHEBI:16452"/>
        <dbReference type="ChEBI" id="CHEBI:16526"/>
        <dbReference type="EC" id="4.1.1.112"/>
    </reaction>
</comment>
<evidence type="ECO:0000256" key="10">
    <source>
        <dbReference type="RuleBase" id="RU004338"/>
    </source>
</evidence>
<evidence type="ECO:0000256" key="4">
    <source>
        <dbReference type="ARBA" id="ARBA00011233"/>
    </source>
</evidence>
<feature type="binding site" evidence="9">
    <location>
        <position position="98"/>
    </location>
    <ligand>
        <name>substrate</name>
    </ligand>
</feature>
<comment type="subunit">
    <text evidence="4 10">Homotrimer.</text>
</comment>
<dbReference type="CDD" id="cd16841">
    <property type="entry name" value="RraA_family"/>
    <property type="match status" value="1"/>
</dbReference>
<evidence type="ECO:0000256" key="3">
    <source>
        <dbReference type="ARBA" id="ARBA00008621"/>
    </source>
</evidence>
<dbReference type="GO" id="GO:0008428">
    <property type="term" value="F:ribonuclease inhibitor activity"/>
    <property type="evidence" value="ECO:0007669"/>
    <property type="project" value="InterPro"/>
</dbReference>
<dbReference type="EC" id="4.1.3.17" evidence="10"/>
<comment type="cofactor">
    <cofactor evidence="9">
        <name>Mg(2+)</name>
        <dbReference type="ChEBI" id="CHEBI:18420"/>
    </cofactor>
</comment>
<dbReference type="Gene3D" id="3.50.30.40">
    <property type="entry name" value="Ribonuclease E inhibitor RraA/RraA-like"/>
    <property type="match status" value="1"/>
</dbReference>
<dbReference type="NCBIfam" id="NF006875">
    <property type="entry name" value="PRK09372.1"/>
    <property type="match status" value="1"/>
</dbReference>
<dbReference type="InterPro" id="IPR010203">
    <property type="entry name" value="RraA"/>
</dbReference>
<gene>
    <name evidence="11" type="ORF">Asalp_14610</name>
</gene>
<dbReference type="NCBIfam" id="NF009134">
    <property type="entry name" value="PRK12487.1"/>
    <property type="match status" value="1"/>
</dbReference>
<dbReference type="Proteomes" id="UP000222916">
    <property type="component" value="Chromosome"/>
</dbReference>
<keyword evidence="6 10" id="KW-0456">Lyase</keyword>
<feature type="binding site" evidence="9">
    <location>
        <position position="99"/>
    </location>
    <ligand>
        <name>Mg(2+)</name>
        <dbReference type="ChEBI" id="CHEBI:18420"/>
    </ligand>
</feature>
<dbReference type="AlphaFoldDB" id="A0A2D1QE49"/>
<evidence type="ECO:0000256" key="2">
    <source>
        <dbReference type="ARBA" id="ARBA00001968"/>
    </source>
</evidence>
<evidence type="ECO:0000313" key="12">
    <source>
        <dbReference type="Proteomes" id="UP000222916"/>
    </source>
</evidence>